<proteinExistence type="predicted"/>
<organism evidence="1 2">
    <name type="scientific">Lentzea flava</name>
    <dbReference type="NCBI Taxonomy" id="103732"/>
    <lineage>
        <taxon>Bacteria</taxon>
        <taxon>Bacillati</taxon>
        <taxon>Actinomycetota</taxon>
        <taxon>Actinomycetes</taxon>
        <taxon>Pseudonocardiales</taxon>
        <taxon>Pseudonocardiaceae</taxon>
        <taxon>Lentzea</taxon>
    </lineage>
</organism>
<name>A0ABQ2UHN1_9PSEU</name>
<protein>
    <submittedName>
        <fullName evidence="1">Uncharacterized protein</fullName>
    </submittedName>
</protein>
<reference evidence="2" key="1">
    <citation type="journal article" date="2019" name="Int. J. Syst. Evol. Microbiol.">
        <title>The Global Catalogue of Microorganisms (GCM) 10K type strain sequencing project: providing services to taxonomists for standard genome sequencing and annotation.</title>
        <authorList>
            <consortium name="The Broad Institute Genomics Platform"/>
            <consortium name="The Broad Institute Genome Sequencing Center for Infectious Disease"/>
            <person name="Wu L."/>
            <person name="Ma J."/>
        </authorList>
    </citation>
    <scope>NUCLEOTIDE SEQUENCE [LARGE SCALE GENOMIC DNA]</scope>
    <source>
        <strain evidence="2">JCM 3296</strain>
    </source>
</reference>
<accession>A0ABQ2UHN1</accession>
<dbReference type="Proteomes" id="UP000649573">
    <property type="component" value="Unassembled WGS sequence"/>
</dbReference>
<gene>
    <name evidence="1" type="ORF">GCM10010178_20490</name>
</gene>
<dbReference type="EMBL" id="BMRE01000005">
    <property type="protein sequence ID" value="GGU28095.1"/>
    <property type="molecule type" value="Genomic_DNA"/>
</dbReference>
<keyword evidence="2" id="KW-1185">Reference proteome</keyword>
<sequence>MIRRQAGAPVPGRIALWPDWIGAGDGGLPTTCEPRPARLYSRDSQGAAQYCRCMSEEQGGPAIGPTLSEWRKARAETEEHLATGATPPVDDAWVQRLADLLATERSWQDQYTDLLALGSKGGQFPSSNR</sequence>
<comment type="caution">
    <text evidence="1">The sequence shown here is derived from an EMBL/GenBank/DDBJ whole genome shotgun (WGS) entry which is preliminary data.</text>
</comment>
<evidence type="ECO:0000313" key="2">
    <source>
        <dbReference type="Proteomes" id="UP000649573"/>
    </source>
</evidence>
<evidence type="ECO:0000313" key="1">
    <source>
        <dbReference type="EMBL" id="GGU28095.1"/>
    </source>
</evidence>